<dbReference type="GO" id="GO:0098609">
    <property type="term" value="P:cell-cell adhesion"/>
    <property type="evidence" value="ECO:0007669"/>
    <property type="project" value="TreeGrafter"/>
</dbReference>
<dbReference type="SUPFAM" id="SSF48726">
    <property type="entry name" value="Immunoglobulin"/>
    <property type="match status" value="4"/>
</dbReference>
<evidence type="ECO:0000256" key="4">
    <source>
        <dbReference type="SAM" id="MobiDB-lite"/>
    </source>
</evidence>
<feature type="domain" description="Ig-like" evidence="6">
    <location>
        <begin position="226"/>
        <end position="313"/>
    </location>
</feature>
<evidence type="ECO:0000259" key="7">
    <source>
        <dbReference type="PROSITE" id="PS50853"/>
    </source>
</evidence>
<keyword evidence="5" id="KW-0812">Transmembrane</keyword>
<evidence type="ECO:0000313" key="8">
    <source>
        <dbReference type="EMBL" id="CAJ1064982.1"/>
    </source>
</evidence>
<feature type="region of interest" description="Disordered" evidence="4">
    <location>
        <begin position="595"/>
        <end position="659"/>
    </location>
</feature>
<dbReference type="EMBL" id="OY660873">
    <property type="protein sequence ID" value="CAJ1064982.1"/>
    <property type="molecule type" value="Genomic_DNA"/>
</dbReference>
<feature type="compositionally biased region" description="Polar residues" evidence="4">
    <location>
        <begin position="90"/>
        <end position="106"/>
    </location>
</feature>
<dbReference type="CDD" id="cd00063">
    <property type="entry name" value="FN3"/>
    <property type="match status" value="3"/>
</dbReference>
<proteinExistence type="predicted"/>
<dbReference type="Proteomes" id="UP001178508">
    <property type="component" value="Chromosome 10"/>
</dbReference>
<dbReference type="Pfam" id="PF00041">
    <property type="entry name" value="fn3"/>
    <property type="match status" value="3"/>
</dbReference>
<feature type="domain" description="Ig-like" evidence="6">
    <location>
        <begin position="511"/>
        <end position="597"/>
    </location>
</feature>
<dbReference type="Pfam" id="PF13927">
    <property type="entry name" value="Ig_3"/>
    <property type="match status" value="2"/>
</dbReference>
<feature type="region of interest" description="Disordered" evidence="4">
    <location>
        <begin position="81"/>
        <end position="118"/>
    </location>
</feature>
<keyword evidence="2" id="KW-1015">Disulfide bond</keyword>
<dbReference type="Pfam" id="PF07679">
    <property type="entry name" value="I-set"/>
    <property type="match status" value="1"/>
</dbReference>
<dbReference type="GO" id="GO:0007399">
    <property type="term" value="P:nervous system development"/>
    <property type="evidence" value="ECO:0007669"/>
    <property type="project" value="TreeGrafter"/>
</dbReference>
<evidence type="ECO:0000256" key="5">
    <source>
        <dbReference type="SAM" id="Phobius"/>
    </source>
</evidence>
<keyword evidence="1" id="KW-0677">Repeat</keyword>
<feature type="compositionally biased region" description="Low complexity" evidence="4">
    <location>
        <begin position="596"/>
        <end position="612"/>
    </location>
</feature>
<evidence type="ECO:0000256" key="1">
    <source>
        <dbReference type="ARBA" id="ARBA00022737"/>
    </source>
</evidence>
<dbReference type="PANTHER" id="PTHR44170:SF1">
    <property type="entry name" value="CELL ADHESION MOLECULE-RELATED_DOWN-REGULATED BY ONCOGENES"/>
    <property type="match status" value="1"/>
</dbReference>
<dbReference type="InterPro" id="IPR003598">
    <property type="entry name" value="Ig_sub2"/>
</dbReference>
<gene>
    <name evidence="8" type="ORF">XNOV1_A024096</name>
</gene>
<dbReference type="SMART" id="SM00409">
    <property type="entry name" value="IG"/>
    <property type="match status" value="4"/>
</dbReference>
<dbReference type="InterPro" id="IPR003599">
    <property type="entry name" value="Ig_sub"/>
</dbReference>
<protein>
    <submittedName>
        <fullName evidence="8">Cell adhesion molecule-related/down-regulated by oncogenes isoform X1</fullName>
    </submittedName>
</protein>
<feature type="domain" description="Fibronectin type-III" evidence="7">
    <location>
        <begin position="890"/>
        <end position="990"/>
    </location>
</feature>
<feature type="domain" description="Fibronectin type-III" evidence="7">
    <location>
        <begin position="787"/>
        <end position="882"/>
    </location>
</feature>
<dbReference type="InterPro" id="IPR036116">
    <property type="entry name" value="FN3_sf"/>
</dbReference>
<feature type="domain" description="Ig-like" evidence="6">
    <location>
        <begin position="419"/>
        <end position="500"/>
    </location>
</feature>
<evidence type="ECO:0000256" key="3">
    <source>
        <dbReference type="ARBA" id="ARBA00023319"/>
    </source>
</evidence>
<feature type="compositionally biased region" description="Basic and acidic residues" evidence="4">
    <location>
        <begin position="1128"/>
        <end position="1144"/>
    </location>
</feature>
<dbReference type="InterPro" id="IPR013098">
    <property type="entry name" value="Ig_I-set"/>
</dbReference>
<evidence type="ECO:0000256" key="2">
    <source>
        <dbReference type="ARBA" id="ARBA00023157"/>
    </source>
</evidence>
<dbReference type="SMART" id="SM00060">
    <property type="entry name" value="FN3"/>
    <property type="match status" value="3"/>
</dbReference>
<dbReference type="InterPro" id="IPR003961">
    <property type="entry name" value="FN3_dom"/>
</dbReference>
<keyword evidence="5" id="KW-1133">Transmembrane helix</keyword>
<keyword evidence="5" id="KW-0472">Membrane</keyword>
<dbReference type="PROSITE" id="PS50835">
    <property type="entry name" value="IG_LIKE"/>
    <property type="match status" value="3"/>
</dbReference>
<accession>A0AAV1FXM0</accession>
<dbReference type="SUPFAM" id="SSF49265">
    <property type="entry name" value="Fibronectin type III"/>
    <property type="match status" value="2"/>
</dbReference>
<dbReference type="SMART" id="SM00408">
    <property type="entry name" value="IGc2"/>
    <property type="match status" value="4"/>
</dbReference>
<feature type="region of interest" description="Disordered" evidence="4">
    <location>
        <begin position="1125"/>
        <end position="1157"/>
    </location>
</feature>
<dbReference type="PROSITE" id="PS50853">
    <property type="entry name" value="FN3"/>
    <property type="match status" value="3"/>
</dbReference>
<evidence type="ECO:0000259" key="6">
    <source>
        <dbReference type="PROSITE" id="PS50835"/>
    </source>
</evidence>
<dbReference type="Gene3D" id="2.60.40.10">
    <property type="entry name" value="Immunoglobulins"/>
    <property type="match status" value="7"/>
</dbReference>
<evidence type="ECO:0000313" key="9">
    <source>
        <dbReference type="Proteomes" id="UP001178508"/>
    </source>
</evidence>
<organism evidence="8 9">
    <name type="scientific">Xyrichtys novacula</name>
    <name type="common">Pearly razorfish</name>
    <name type="synonym">Hemipteronotus novacula</name>
    <dbReference type="NCBI Taxonomy" id="13765"/>
    <lineage>
        <taxon>Eukaryota</taxon>
        <taxon>Metazoa</taxon>
        <taxon>Chordata</taxon>
        <taxon>Craniata</taxon>
        <taxon>Vertebrata</taxon>
        <taxon>Euteleostomi</taxon>
        <taxon>Actinopterygii</taxon>
        <taxon>Neopterygii</taxon>
        <taxon>Teleostei</taxon>
        <taxon>Neoteleostei</taxon>
        <taxon>Acanthomorphata</taxon>
        <taxon>Eupercaria</taxon>
        <taxon>Labriformes</taxon>
        <taxon>Labridae</taxon>
        <taxon>Xyrichtys</taxon>
    </lineage>
</organism>
<dbReference type="InterPro" id="IPR036179">
    <property type="entry name" value="Ig-like_dom_sf"/>
</dbReference>
<dbReference type="PANTHER" id="PTHR44170">
    <property type="entry name" value="PROTEIN SIDEKICK"/>
    <property type="match status" value="1"/>
</dbReference>
<sequence>MGGGGRGCRSLSDAPRMDLLALGRLGLQRIGSHLPSQSQLSDTELHLLSEAGWARRHRRRCHLDPPPSPSQHDDDEEIAAANQHADRPTNRSAARGTSTRVQTGGSCRTLAPNSAPPLGSENSLFPLLFTSSGRVHVPPVEPGSNGGPRTDLPPEEECVFLVIQPTARSFCPPVREVNRSDRGVGAGQHGCWQGSKCTMDSGLRVLLSTVLCLSQSLIVSCSYQYPSFLSEPSSLVQSPNSVARLLCSVSPPSAVVSWRFRGHPLDRDALPDVELNQDSLIISSLKLSHAGAYQCVARLDHGPAIVSRLARVSVAEISEYEEGRRRSLAAQEGSSVLIECPLPRSVPPALPRLRVRGERIEASTDDVLVLPSGNLQIVSVSARHQGMYKCGAFNPVTGETVMQSHGTKLSVKHSDSASPVRIVYPTAPVSVSVQRSQPLTLECIVSGSPAPAAKWFKNGKAVTPGSVQRQQHNNLVFVTVTRSDEGSYACAADSEQGTVTSASYTVNVLEPVSITEGLTDQLVSPGSSARFTCLAKGNPSPNITWLFNAEPIDSSSPRFLISGSSLVVAEVTAEDQGVFQCLLDNGVSSAQSHGALTLQSDPPLSSTSSPTSHPMQSDEGLERFLTEDEGDGLSLPSDRSSDRPTPEAPIIISPPQTHKPDVYDLEWKAGRDGGSPINAYFVKYRKVDEMGAVVGSWYTVRVPGSEKSLRLSELEPSSLYEVLMVARSSAGEGQPAMLTFRTGKEKSTTSNKNPSKPPVIPMTPKDPVDKTPNTHFGVVIHDRVPEAPDRPTISMATESSVYVTWIPRANGGSPITAFRVEYRRGRSAEWVVAADNISPLKLSVEVRNLEPGSTYKFRVVAMNMYGESPHSIPSKLYQVPQASPRIADRPVVGPHISSTDAISDTQIMLRWTYNPSSNNNTPIQGFYIYYRPTDSDNDSDYKRDVVEGVKHWHMIGHLQPETSYDIKMQCFNDGGESEYSNVMICETRARQSPGSPSQHPVTPPGPHLPEPSGSPGGPLYMIVGCVLGVMVLILLAFIAMCLRRNRQQNNMHKYDPPNYLYQPAEMNGHVLEYTTLPGSSRINGGVHGGYGHSGPMLSQGCHHLHHKLPNGLALMNGSGGLFSPGHPHGHDGTLPHSTRECEHSHPHHHHNGGGMYTALPQTESSDCMSCQNLCNNNRCYNKANGTFSGGTLPLMHRVAPCQQDGLEMVPLGQVSSQCHGPDSQIHCGDQGANAGCQPDEHRESSPSQHSCCLVGNNENCPADNTAEEELECVDMEGPVVCWESLGLPDLDCDEKPGWISSSSLAGELIQPGPQEV</sequence>
<feature type="compositionally biased region" description="Polar residues" evidence="4">
    <location>
        <begin position="990"/>
        <end position="1000"/>
    </location>
</feature>
<keyword evidence="9" id="KW-1185">Reference proteome</keyword>
<feature type="domain" description="Fibronectin type-III" evidence="7">
    <location>
        <begin position="645"/>
        <end position="746"/>
    </location>
</feature>
<feature type="region of interest" description="Disordered" evidence="4">
    <location>
        <begin position="989"/>
        <end position="1012"/>
    </location>
</feature>
<feature type="transmembrane region" description="Helical" evidence="5">
    <location>
        <begin position="1019"/>
        <end position="1042"/>
    </location>
</feature>
<reference evidence="8" key="1">
    <citation type="submission" date="2023-08" db="EMBL/GenBank/DDBJ databases">
        <authorList>
            <person name="Alioto T."/>
            <person name="Alioto T."/>
            <person name="Gomez Garrido J."/>
        </authorList>
    </citation>
    <scope>NUCLEOTIDE SEQUENCE</scope>
</reference>
<name>A0AAV1FXM0_XYRNO</name>
<dbReference type="InterPro" id="IPR013783">
    <property type="entry name" value="Ig-like_fold"/>
</dbReference>
<dbReference type="FunFam" id="2.60.40.10:FF:000032">
    <property type="entry name" value="palladin isoform X1"/>
    <property type="match status" value="1"/>
</dbReference>
<dbReference type="InterPro" id="IPR007110">
    <property type="entry name" value="Ig-like_dom"/>
</dbReference>
<keyword evidence="3" id="KW-0393">Immunoglobulin domain</keyword>
<feature type="region of interest" description="Disordered" evidence="4">
    <location>
        <begin position="743"/>
        <end position="770"/>
    </location>
</feature>
<dbReference type="FunFam" id="2.60.40.10:FF:000205">
    <property type="entry name" value="Cell adhesion associated, oncogene regulated"/>
    <property type="match status" value="1"/>
</dbReference>